<dbReference type="Proteomes" id="UP000702425">
    <property type="component" value="Unassembled WGS sequence"/>
</dbReference>
<dbReference type="EMBL" id="SRRZ01000117">
    <property type="protein sequence ID" value="NQE37177.1"/>
    <property type="molecule type" value="Genomic_DNA"/>
</dbReference>
<protein>
    <submittedName>
        <fullName evidence="1">Uncharacterized protein</fullName>
    </submittedName>
</protein>
<proteinExistence type="predicted"/>
<evidence type="ECO:0000313" key="2">
    <source>
        <dbReference type="Proteomes" id="UP000702425"/>
    </source>
</evidence>
<accession>A0ABX2D3F5</accession>
<keyword evidence="2" id="KW-1185">Reference proteome</keyword>
<organism evidence="1 2">
    <name type="scientific">Microcoleus asticus IPMA8</name>
    <dbReference type="NCBI Taxonomy" id="2563858"/>
    <lineage>
        <taxon>Bacteria</taxon>
        <taxon>Bacillati</taxon>
        <taxon>Cyanobacteriota</taxon>
        <taxon>Cyanophyceae</taxon>
        <taxon>Oscillatoriophycideae</taxon>
        <taxon>Oscillatoriales</taxon>
        <taxon>Microcoleaceae</taxon>
        <taxon>Microcoleus</taxon>
        <taxon>Microcoleus asticus</taxon>
    </lineage>
</organism>
<name>A0ABX2D3F5_9CYAN</name>
<comment type="caution">
    <text evidence="1">The sequence shown here is derived from an EMBL/GenBank/DDBJ whole genome shotgun (WGS) entry which is preliminary data.</text>
</comment>
<reference evidence="1 2" key="1">
    <citation type="journal article" date="2020" name="Sci. Rep.">
        <title>A novel cyanobacterial geosmin producer, revising GeoA distribution and dispersion patterns in Bacteria.</title>
        <authorList>
            <person name="Churro C."/>
            <person name="Semedo-Aguiar A.P."/>
            <person name="Silva A.D."/>
            <person name="Pereira-Leal J.B."/>
            <person name="Leite R.B."/>
        </authorList>
    </citation>
    <scope>NUCLEOTIDE SEQUENCE [LARGE SCALE GENOMIC DNA]</scope>
    <source>
        <strain evidence="1 2">IPMA8</strain>
    </source>
</reference>
<sequence length="57" mass="6204">MSKILHRLAMAALGTGAIFTINTLNNLTEASAANKFDQLEIHQNTAFPIPVPGQFHK</sequence>
<dbReference type="RefSeq" id="WP_172191019.1">
    <property type="nucleotide sequence ID" value="NZ_CAWPPK010000021.1"/>
</dbReference>
<evidence type="ECO:0000313" key="1">
    <source>
        <dbReference type="EMBL" id="NQE37177.1"/>
    </source>
</evidence>
<gene>
    <name evidence="1" type="ORF">E5S67_04945</name>
</gene>